<dbReference type="InterPro" id="IPR019389">
    <property type="entry name" value="Selenoprotein_T"/>
</dbReference>
<evidence type="ECO:0000256" key="1">
    <source>
        <dbReference type="ARBA" id="ARBA00022729"/>
    </source>
</evidence>
<sequence length="180" mass="18648">MASVPSASMLSSTAAANAASVLYSFFPTLEVAGTPFPLPAWKRPLVLAVQAAQMGGLALVVAGDHIFRQLGVAPPGWYTSHVAGNRFGAGMGVWFVGNLVTTNLQNTGAFEVYFDGRLVFSKLAEGRMPTLPELLAPMDAYFFERKGGEVGGGHGRRPAVAAGQAATLKGPLPAGGDSLD</sequence>
<keyword evidence="5" id="KW-1185">Reference proteome</keyword>
<dbReference type="GO" id="GO:0005789">
    <property type="term" value="C:endoplasmic reticulum membrane"/>
    <property type="evidence" value="ECO:0007669"/>
    <property type="project" value="TreeGrafter"/>
</dbReference>
<dbReference type="Gene3D" id="3.40.30.10">
    <property type="entry name" value="Glutaredoxin"/>
    <property type="match status" value="1"/>
</dbReference>
<evidence type="ECO:0000313" key="5">
    <source>
        <dbReference type="Proteomes" id="UP000236333"/>
    </source>
</evidence>
<proteinExistence type="predicted"/>
<accession>A0A2J7ZXD9</accession>
<reference evidence="4 5" key="1">
    <citation type="journal article" date="2017" name="Mol. Biol. Evol.">
        <title>The 4-celled Tetrabaena socialis nuclear genome reveals the essential components for genetic control of cell number at the origin of multicellularity in the volvocine lineage.</title>
        <authorList>
            <person name="Featherston J."/>
            <person name="Arakaki Y."/>
            <person name="Hanschen E.R."/>
            <person name="Ferris P.J."/>
            <person name="Michod R.E."/>
            <person name="Olson B.J.S.C."/>
            <person name="Nozaki H."/>
            <person name="Durand P.M."/>
        </authorList>
    </citation>
    <scope>NUCLEOTIDE SEQUENCE [LARGE SCALE GENOMIC DNA]</scope>
    <source>
        <strain evidence="4 5">NIES-571</strain>
    </source>
</reference>
<organism evidence="4 5">
    <name type="scientific">Tetrabaena socialis</name>
    <dbReference type="NCBI Taxonomy" id="47790"/>
    <lineage>
        <taxon>Eukaryota</taxon>
        <taxon>Viridiplantae</taxon>
        <taxon>Chlorophyta</taxon>
        <taxon>core chlorophytes</taxon>
        <taxon>Chlorophyceae</taxon>
        <taxon>CS clade</taxon>
        <taxon>Chlamydomonadales</taxon>
        <taxon>Tetrabaenaceae</taxon>
        <taxon>Tetrabaena</taxon>
    </lineage>
</organism>
<gene>
    <name evidence="4" type="ORF">TSOC_008875</name>
</gene>
<name>A0A2J7ZXD9_9CHLO</name>
<feature type="region of interest" description="Disordered" evidence="3">
    <location>
        <begin position="153"/>
        <end position="180"/>
    </location>
</feature>
<comment type="caution">
    <text evidence="4">The sequence shown here is derived from an EMBL/GenBank/DDBJ whole genome shotgun (WGS) entry which is preliminary data.</text>
</comment>
<dbReference type="Pfam" id="PF10262">
    <property type="entry name" value="Rdx"/>
    <property type="match status" value="1"/>
</dbReference>
<dbReference type="InterPro" id="IPR036249">
    <property type="entry name" value="Thioredoxin-like_sf"/>
</dbReference>
<evidence type="ECO:0000256" key="2">
    <source>
        <dbReference type="ARBA" id="ARBA00023284"/>
    </source>
</evidence>
<dbReference type="AlphaFoldDB" id="A0A2J7ZXD9"/>
<dbReference type="NCBIfam" id="TIGR02174">
    <property type="entry name" value="CXXU_selWTH"/>
    <property type="match status" value="1"/>
</dbReference>
<keyword evidence="1" id="KW-0732">Signal</keyword>
<dbReference type="PANTHER" id="PTHR13544">
    <property type="entry name" value="SELENOPROTEIN T"/>
    <property type="match status" value="1"/>
</dbReference>
<evidence type="ECO:0000313" key="4">
    <source>
        <dbReference type="EMBL" id="PNH04926.1"/>
    </source>
</evidence>
<dbReference type="OrthoDB" id="60822at2759"/>
<dbReference type="GO" id="GO:0004791">
    <property type="term" value="F:thioredoxin-disulfide reductase (NADPH) activity"/>
    <property type="evidence" value="ECO:0007669"/>
    <property type="project" value="TreeGrafter"/>
</dbReference>
<protein>
    <submittedName>
        <fullName evidence="4">SelT-like protein</fullName>
    </submittedName>
</protein>
<evidence type="ECO:0000256" key="3">
    <source>
        <dbReference type="SAM" id="MobiDB-lite"/>
    </source>
</evidence>
<dbReference type="GO" id="GO:0045454">
    <property type="term" value="P:cell redox homeostasis"/>
    <property type="evidence" value="ECO:0007669"/>
    <property type="project" value="TreeGrafter"/>
</dbReference>
<dbReference type="InterPro" id="IPR011893">
    <property type="entry name" value="Selenoprotein_Rdx-typ"/>
</dbReference>
<dbReference type="EMBL" id="PGGS01000349">
    <property type="protein sequence ID" value="PNH04926.1"/>
    <property type="molecule type" value="Genomic_DNA"/>
</dbReference>
<dbReference type="Proteomes" id="UP000236333">
    <property type="component" value="Unassembled WGS sequence"/>
</dbReference>
<dbReference type="PANTHER" id="PTHR13544:SF0">
    <property type="entry name" value="THIOREDOXIN REDUCTASE-LIKE SELENOPROTEIN T"/>
    <property type="match status" value="1"/>
</dbReference>
<dbReference type="SUPFAM" id="SSF52833">
    <property type="entry name" value="Thioredoxin-like"/>
    <property type="match status" value="1"/>
</dbReference>
<keyword evidence="2" id="KW-0676">Redox-active center</keyword>